<dbReference type="SMART" id="SM00363">
    <property type="entry name" value="S4"/>
    <property type="match status" value="1"/>
</dbReference>
<dbReference type="CDD" id="cd00165">
    <property type="entry name" value="S4"/>
    <property type="match status" value="1"/>
</dbReference>
<evidence type="ECO:0000256" key="4">
    <source>
        <dbReference type="ARBA" id="ARBA00023235"/>
    </source>
</evidence>
<keyword evidence="4 6" id="KW-0413">Isomerase</keyword>
<comment type="similarity">
    <text evidence="2 6">Belongs to the pseudouridine synthase RsuA family.</text>
</comment>
<dbReference type="AlphaFoldDB" id="A0A7H1NPM1"/>
<dbReference type="SUPFAM" id="SSF55174">
    <property type="entry name" value="Alpha-L RNA-binding motif"/>
    <property type="match status" value="1"/>
</dbReference>
<proteinExistence type="inferred from homology"/>
<dbReference type="PANTHER" id="PTHR47683">
    <property type="entry name" value="PSEUDOURIDINE SYNTHASE FAMILY PROTEIN-RELATED"/>
    <property type="match status" value="1"/>
</dbReference>
<dbReference type="Pfam" id="PF01479">
    <property type="entry name" value="S4"/>
    <property type="match status" value="1"/>
</dbReference>
<gene>
    <name evidence="8" type="primary">rluB</name>
    <name evidence="8" type="ORF">JGUZn3_04820</name>
</gene>
<dbReference type="EMBL" id="CP060244">
    <property type="protein sequence ID" value="QNT77731.1"/>
    <property type="molecule type" value="Genomic_DNA"/>
</dbReference>
<dbReference type="Proteomes" id="UP000516349">
    <property type="component" value="Chromosome"/>
</dbReference>
<dbReference type="InterPro" id="IPR002942">
    <property type="entry name" value="S4_RNA-bd"/>
</dbReference>
<dbReference type="NCBIfam" id="TIGR00093">
    <property type="entry name" value="pseudouridine synthase"/>
    <property type="match status" value="1"/>
</dbReference>
<evidence type="ECO:0000313" key="9">
    <source>
        <dbReference type="Proteomes" id="UP000516349"/>
    </source>
</evidence>
<dbReference type="SUPFAM" id="SSF55120">
    <property type="entry name" value="Pseudouridine synthase"/>
    <property type="match status" value="1"/>
</dbReference>
<dbReference type="GO" id="GO:0003723">
    <property type="term" value="F:RNA binding"/>
    <property type="evidence" value="ECO:0007669"/>
    <property type="project" value="UniProtKB-KW"/>
</dbReference>
<comment type="catalytic activity">
    <reaction evidence="1">
        <text>a uridine in RNA = a pseudouridine in RNA</text>
        <dbReference type="Rhea" id="RHEA:48348"/>
        <dbReference type="Rhea" id="RHEA-COMP:12068"/>
        <dbReference type="Rhea" id="RHEA-COMP:12069"/>
        <dbReference type="ChEBI" id="CHEBI:65314"/>
        <dbReference type="ChEBI" id="CHEBI:65315"/>
    </reaction>
</comment>
<dbReference type="InterPro" id="IPR018496">
    <property type="entry name" value="PsdUridine_synth_RsuA/RluB_CS"/>
</dbReference>
<evidence type="ECO:0000256" key="5">
    <source>
        <dbReference type="PROSITE-ProRule" id="PRU00182"/>
    </source>
</evidence>
<protein>
    <recommendedName>
        <fullName evidence="6">Pseudouridine synthase</fullName>
        <ecNumber evidence="6">5.4.99.-</ecNumber>
    </recommendedName>
</protein>
<dbReference type="Gene3D" id="3.10.290.10">
    <property type="entry name" value="RNA-binding S4 domain"/>
    <property type="match status" value="1"/>
</dbReference>
<dbReference type="PROSITE" id="PS50889">
    <property type="entry name" value="S4"/>
    <property type="match status" value="1"/>
</dbReference>
<dbReference type="InterPro" id="IPR020103">
    <property type="entry name" value="PsdUridine_synth_cat_dom_sf"/>
</dbReference>
<evidence type="ECO:0000256" key="3">
    <source>
        <dbReference type="ARBA" id="ARBA00022884"/>
    </source>
</evidence>
<dbReference type="InterPro" id="IPR050343">
    <property type="entry name" value="RsuA_PseudoU_synthase"/>
</dbReference>
<dbReference type="GO" id="GO:0120159">
    <property type="term" value="F:rRNA pseudouridine synthase activity"/>
    <property type="evidence" value="ECO:0007669"/>
    <property type="project" value="UniProtKB-ARBA"/>
</dbReference>
<dbReference type="Gene3D" id="3.30.70.580">
    <property type="entry name" value="Pseudouridine synthase I, catalytic domain, N-terminal subdomain"/>
    <property type="match status" value="1"/>
</dbReference>
<organism evidence="8 9">
    <name type="scientific">Entomobacter blattae</name>
    <dbReference type="NCBI Taxonomy" id="2762277"/>
    <lineage>
        <taxon>Bacteria</taxon>
        <taxon>Pseudomonadati</taxon>
        <taxon>Pseudomonadota</taxon>
        <taxon>Alphaproteobacteria</taxon>
        <taxon>Acetobacterales</taxon>
        <taxon>Acetobacteraceae</taxon>
        <taxon>Entomobacter</taxon>
    </lineage>
</organism>
<dbReference type="InterPro" id="IPR006145">
    <property type="entry name" value="PsdUridine_synth_RsuA/RluA"/>
</dbReference>
<evidence type="ECO:0000256" key="1">
    <source>
        <dbReference type="ARBA" id="ARBA00000073"/>
    </source>
</evidence>
<accession>A0A7H1NPM1</accession>
<dbReference type="InterPro" id="IPR042092">
    <property type="entry name" value="PsdUridine_s_RsuA/RluB/E/F_cat"/>
</dbReference>
<sequence>MSEKPDRIAKWLAHAGVASRRDCENMIAEKRIRLNGILVEHPATFVQDGDHVEVDGTTISPPTRIRLWRYHKPTGLVTTHKDPQGRSTVFESLPEALPRVVSVGRLDITSEGLLLLTNNGALSRFLELPSTQWNRRYRVRVYGRVVQEKLARLKNGIEVNGVQYGPIEATLDSQKGDNAWLTVSLHEGKNREIRKVLEHYDLTVNRLIRISYGPFQLGQLTKGSLQEIPTKVLREQIPTFFQPQSQSR</sequence>
<dbReference type="PROSITE" id="PS01149">
    <property type="entry name" value="PSI_RSU"/>
    <property type="match status" value="1"/>
</dbReference>
<dbReference type="GO" id="GO:0000455">
    <property type="term" value="P:enzyme-directed rRNA pseudouridine synthesis"/>
    <property type="evidence" value="ECO:0007669"/>
    <property type="project" value="UniProtKB-ARBA"/>
</dbReference>
<dbReference type="KEGG" id="ebla:JGUZn3_04820"/>
<evidence type="ECO:0000256" key="2">
    <source>
        <dbReference type="ARBA" id="ARBA00008348"/>
    </source>
</evidence>
<evidence type="ECO:0000256" key="6">
    <source>
        <dbReference type="RuleBase" id="RU003887"/>
    </source>
</evidence>
<dbReference type="InterPro" id="IPR036986">
    <property type="entry name" value="S4_RNA-bd_sf"/>
</dbReference>
<dbReference type="Pfam" id="PF00849">
    <property type="entry name" value="PseudoU_synth_2"/>
    <property type="match status" value="1"/>
</dbReference>
<reference evidence="8 9" key="1">
    <citation type="submission" date="2020-08" db="EMBL/GenBank/DDBJ databases">
        <title>Complete genome sequence of Entomobacter blattae G55GP.</title>
        <authorList>
            <person name="Poehlein A."/>
            <person name="Guzman J."/>
            <person name="Daniel R."/>
            <person name="Vilcinskas A."/>
        </authorList>
    </citation>
    <scope>NUCLEOTIDE SEQUENCE [LARGE SCALE GENOMIC DNA]</scope>
    <source>
        <strain evidence="8 9">G55GP</strain>
    </source>
</reference>
<evidence type="ECO:0000259" key="7">
    <source>
        <dbReference type="SMART" id="SM00363"/>
    </source>
</evidence>
<dbReference type="RefSeq" id="WP_203414156.1">
    <property type="nucleotide sequence ID" value="NZ_CP060244.1"/>
</dbReference>
<dbReference type="Gene3D" id="3.30.70.1560">
    <property type="entry name" value="Alpha-L RNA-binding motif"/>
    <property type="match status" value="1"/>
</dbReference>
<dbReference type="PANTHER" id="PTHR47683:SF3">
    <property type="entry name" value="RIBOSOMAL LARGE SUBUNIT PSEUDOURIDINE SYNTHASE B"/>
    <property type="match status" value="1"/>
</dbReference>
<keyword evidence="3 5" id="KW-0694">RNA-binding</keyword>
<dbReference type="EC" id="5.4.99.-" evidence="6"/>
<evidence type="ECO:0000313" key="8">
    <source>
        <dbReference type="EMBL" id="QNT77731.1"/>
    </source>
</evidence>
<name>A0A7H1NPM1_9PROT</name>
<feature type="domain" description="RNA-binding S4" evidence="7">
    <location>
        <begin position="6"/>
        <end position="63"/>
    </location>
</feature>
<dbReference type="InterPro" id="IPR020094">
    <property type="entry name" value="TruA/RsuA/RluB/E/F_N"/>
</dbReference>
<keyword evidence="9" id="KW-1185">Reference proteome</keyword>
<dbReference type="InterPro" id="IPR000748">
    <property type="entry name" value="PsdUridine_synth_RsuA/RluB/E/F"/>
</dbReference>